<keyword evidence="2" id="KW-0732">Signal</keyword>
<reference evidence="4 5" key="1">
    <citation type="submission" date="2016-10" db="EMBL/GenBank/DDBJ databases">
        <authorList>
            <person name="Varghese N."/>
            <person name="Submissions S."/>
        </authorList>
    </citation>
    <scope>NUCLEOTIDE SEQUENCE [LARGE SCALE GENOMIC DNA]</scope>
    <source>
        <strain evidence="4 5">Mar_2010_102</strain>
    </source>
</reference>
<evidence type="ECO:0000259" key="3">
    <source>
        <dbReference type="PROSITE" id="PS51677"/>
    </source>
</evidence>
<dbReference type="GO" id="GO:0005576">
    <property type="term" value="C:extracellular region"/>
    <property type="evidence" value="ECO:0007669"/>
    <property type="project" value="UniProtKB-SubCell"/>
</dbReference>
<dbReference type="STRING" id="1250231.SAMN04488552_0550"/>
<comment type="subcellular location">
    <subcellularLocation>
        <location evidence="1">Secreted</location>
    </subcellularLocation>
</comment>
<keyword evidence="5" id="KW-1185">Reference proteome</keyword>
<dbReference type="InterPro" id="IPR051398">
    <property type="entry name" value="Polysacch_Deacetylase"/>
</dbReference>
<dbReference type="InterPro" id="IPR002509">
    <property type="entry name" value="NODB_dom"/>
</dbReference>
<dbReference type="GO" id="GO:0016810">
    <property type="term" value="F:hydrolase activity, acting on carbon-nitrogen (but not peptide) bonds"/>
    <property type="evidence" value="ECO:0007669"/>
    <property type="project" value="InterPro"/>
</dbReference>
<evidence type="ECO:0000256" key="1">
    <source>
        <dbReference type="ARBA" id="ARBA00004613"/>
    </source>
</evidence>
<feature type="domain" description="NodB homology" evidence="3">
    <location>
        <begin position="59"/>
        <end position="323"/>
    </location>
</feature>
<dbReference type="AlphaFoldDB" id="A0A1H1L450"/>
<evidence type="ECO:0000256" key="2">
    <source>
        <dbReference type="ARBA" id="ARBA00022729"/>
    </source>
</evidence>
<name>A0A1H1L450_9FLAO</name>
<dbReference type="RefSeq" id="WP_089661198.1">
    <property type="nucleotide sequence ID" value="NZ_LT629745.1"/>
</dbReference>
<dbReference type="SUPFAM" id="SSF88713">
    <property type="entry name" value="Glycoside hydrolase/deacetylase"/>
    <property type="match status" value="1"/>
</dbReference>
<accession>A0A1H1L450</accession>
<organism evidence="4 5">
    <name type="scientific">Christiangramia echinicola</name>
    <dbReference type="NCBI Taxonomy" id="279359"/>
    <lineage>
        <taxon>Bacteria</taxon>
        <taxon>Pseudomonadati</taxon>
        <taxon>Bacteroidota</taxon>
        <taxon>Flavobacteriia</taxon>
        <taxon>Flavobacteriales</taxon>
        <taxon>Flavobacteriaceae</taxon>
        <taxon>Christiangramia</taxon>
    </lineage>
</organism>
<evidence type="ECO:0000313" key="4">
    <source>
        <dbReference type="EMBL" id="SDR69338.1"/>
    </source>
</evidence>
<dbReference type="PANTHER" id="PTHR34216">
    <property type="match status" value="1"/>
</dbReference>
<dbReference type="InterPro" id="IPR011330">
    <property type="entry name" value="Glyco_hydro/deAcase_b/a-brl"/>
</dbReference>
<dbReference type="GO" id="GO:0005975">
    <property type="term" value="P:carbohydrate metabolic process"/>
    <property type="evidence" value="ECO:0007669"/>
    <property type="project" value="InterPro"/>
</dbReference>
<dbReference type="Gene3D" id="3.20.20.370">
    <property type="entry name" value="Glycoside hydrolase/deacetylase"/>
    <property type="match status" value="1"/>
</dbReference>
<proteinExistence type="predicted"/>
<sequence>MLIIANYHYLREDFSAPFPSIYGVTPAQFENQLKKLSKFGKFISQDELLEKPEKIEADNYFLITFDDGLKEQYELAKPILDKLGIPYIFFINTANFANQEVSLVHKVHLLRSKIAPEKLLGQIENKSLNSEEKKAAIVHYNYDSPENAILKYILNFKFNHIEQENFIEPIFDELFEEANLVKDLYFSDAMLLELAKKNVLGSHSHSHRPLGLLSKSEAEEELRFTQEFFRKRFGTTARSISYPYGSFNACEGITSLVKKAGFQIGFSMERAANESLDTDRLLLSRFDCNDLPGGKNDLFNGKNPFESAPIRKWNSYENSTINK</sequence>
<dbReference type="PANTHER" id="PTHR34216:SF3">
    <property type="entry name" value="POLY-BETA-1,6-N-ACETYL-D-GLUCOSAMINE N-DEACETYLASE"/>
    <property type="match status" value="1"/>
</dbReference>
<dbReference type="Pfam" id="PF01522">
    <property type="entry name" value="Polysacc_deac_1"/>
    <property type="match status" value="1"/>
</dbReference>
<evidence type="ECO:0000313" key="5">
    <source>
        <dbReference type="Proteomes" id="UP000198858"/>
    </source>
</evidence>
<dbReference type="EMBL" id="LT629745">
    <property type="protein sequence ID" value="SDR69338.1"/>
    <property type="molecule type" value="Genomic_DNA"/>
</dbReference>
<dbReference type="Proteomes" id="UP000198858">
    <property type="component" value="Chromosome I"/>
</dbReference>
<gene>
    <name evidence="4" type="ORF">SAMN04488552_0550</name>
</gene>
<dbReference type="PROSITE" id="PS51677">
    <property type="entry name" value="NODB"/>
    <property type="match status" value="1"/>
</dbReference>
<protein>
    <submittedName>
        <fullName evidence="4">Polysaccharide deacetylase</fullName>
    </submittedName>
</protein>